<dbReference type="RefSeq" id="WP_145894920.1">
    <property type="nucleotide sequence ID" value="NZ_VOBQ01000016.1"/>
</dbReference>
<reference evidence="1 2" key="1">
    <citation type="submission" date="2019-07" db="EMBL/GenBank/DDBJ databases">
        <title>Caenimonas sedimenti sp. nov., isolated from activated sludge.</title>
        <authorList>
            <person name="Xu J."/>
        </authorList>
    </citation>
    <scope>NUCLEOTIDE SEQUENCE [LARGE SCALE GENOMIC DNA]</scope>
    <source>
        <strain evidence="1 2">HX-9-20</strain>
    </source>
</reference>
<keyword evidence="2" id="KW-1185">Reference proteome</keyword>
<dbReference type="OrthoDB" id="9816482at2"/>
<sequence>MANLETRSVQMPSSFFKSSKREYKDWRFAMVREFVQNSYDAGAATIRFTIDSSAQGHTVLTVADDGTGMDEDTLVNVLLCLGGSRKPDGAVGGFGYAKTILLLAHHSYSVCTVAADGMCRVVKGSGGTYTYTAHPAIDESRGTSVTVEIDDSRPPQDWADTVRRYASLCCMEYFTGRAVRIVLSGTELPQNNATVYGYEVDSDAGYVWYNEVGDGDPKVSTFVVHVKGLPMFIEEVHGSSSKVQLSGGIELAAGSLALTSNRDGLTWEHHQRFKECLTVIVRRQSSLRYGDALSLQMNFSEGDIYAGRVAIPIEDAGGWTPVARQGQGLHEAFAGLFDRIDIGRYPANFHVKVDSLAQRRKVGSEAYVTKSALSGQLGKLRLSKYAHAWRAAVHTVLMCQLCLDSGVAFWDPAGRRIGETDWGELTSEDLIGLTPYFHGVRVDTGFCFIEKVEGLCSRPTAGPIQILCNPWLIPAEDSLSLRYAWMLDLAIHEVNHLWVSDHNEEFAARLDLLRQSLRRWLPEAGSIATVAGAVHNRFRNTSESTGPTG</sequence>
<evidence type="ECO:0000313" key="1">
    <source>
        <dbReference type="EMBL" id="TWO69110.1"/>
    </source>
</evidence>
<dbReference type="InterPro" id="IPR036890">
    <property type="entry name" value="HATPase_C_sf"/>
</dbReference>
<gene>
    <name evidence="1" type="ORF">FN976_20460</name>
</gene>
<protein>
    <submittedName>
        <fullName evidence="1">Uncharacterized protein</fullName>
    </submittedName>
</protein>
<dbReference type="EMBL" id="VOBQ01000016">
    <property type="protein sequence ID" value="TWO69110.1"/>
    <property type="molecule type" value="Genomic_DNA"/>
</dbReference>
<evidence type="ECO:0000313" key="2">
    <source>
        <dbReference type="Proteomes" id="UP000318199"/>
    </source>
</evidence>
<dbReference type="Proteomes" id="UP000318199">
    <property type="component" value="Unassembled WGS sequence"/>
</dbReference>
<organism evidence="1 2">
    <name type="scientific">Caenimonas sedimenti</name>
    <dbReference type="NCBI Taxonomy" id="2596921"/>
    <lineage>
        <taxon>Bacteria</taxon>
        <taxon>Pseudomonadati</taxon>
        <taxon>Pseudomonadota</taxon>
        <taxon>Betaproteobacteria</taxon>
        <taxon>Burkholderiales</taxon>
        <taxon>Comamonadaceae</taxon>
        <taxon>Caenimonas</taxon>
    </lineage>
</organism>
<dbReference type="AlphaFoldDB" id="A0A562ZKJ9"/>
<dbReference type="Pfam" id="PF13589">
    <property type="entry name" value="HATPase_c_3"/>
    <property type="match status" value="1"/>
</dbReference>
<proteinExistence type="predicted"/>
<dbReference type="SUPFAM" id="SSF55874">
    <property type="entry name" value="ATPase domain of HSP90 chaperone/DNA topoisomerase II/histidine kinase"/>
    <property type="match status" value="1"/>
</dbReference>
<comment type="caution">
    <text evidence="1">The sequence shown here is derived from an EMBL/GenBank/DDBJ whole genome shotgun (WGS) entry which is preliminary data.</text>
</comment>
<accession>A0A562ZKJ9</accession>
<name>A0A562ZKJ9_9BURK</name>
<dbReference type="Gene3D" id="3.30.565.10">
    <property type="entry name" value="Histidine kinase-like ATPase, C-terminal domain"/>
    <property type="match status" value="1"/>
</dbReference>